<dbReference type="InterPro" id="IPR008207">
    <property type="entry name" value="Sig_transdc_His_kin_Hpt_dom"/>
</dbReference>
<feature type="domain" description="Response regulatory" evidence="3">
    <location>
        <begin position="7"/>
        <end position="124"/>
    </location>
</feature>
<gene>
    <name evidence="5" type="ORF">G4Z02_06055</name>
</gene>
<dbReference type="SUPFAM" id="SSF47226">
    <property type="entry name" value="Histidine-containing phosphotransfer domain, HPT domain"/>
    <property type="match status" value="1"/>
</dbReference>
<dbReference type="SMART" id="SM00448">
    <property type="entry name" value="REC"/>
    <property type="match status" value="1"/>
</dbReference>
<dbReference type="InterPro" id="IPR011006">
    <property type="entry name" value="CheY-like_superfamily"/>
</dbReference>
<name>A0A7L7KRG8_9MOLU</name>
<evidence type="ECO:0000259" key="4">
    <source>
        <dbReference type="PROSITE" id="PS50894"/>
    </source>
</evidence>
<dbReference type="CDD" id="cd17546">
    <property type="entry name" value="REC_hyHK_CKI1_RcsC-like"/>
    <property type="match status" value="1"/>
</dbReference>
<dbReference type="Proteomes" id="UP000514720">
    <property type="component" value="Chromosome"/>
</dbReference>
<evidence type="ECO:0000256" key="2">
    <source>
        <dbReference type="PROSITE-ProRule" id="PRU00169"/>
    </source>
</evidence>
<dbReference type="AlphaFoldDB" id="A0A7L7KRG8"/>
<dbReference type="InterPro" id="IPR052048">
    <property type="entry name" value="ST_Response_Regulator"/>
</dbReference>
<dbReference type="PANTHER" id="PTHR43228:SF1">
    <property type="entry name" value="TWO-COMPONENT RESPONSE REGULATOR ARR22"/>
    <property type="match status" value="1"/>
</dbReference>
<dbReference type="KEGG" id="xcl:G4Z02_06055"/>
<dbReference type="InterPro" id="IPR001789">
    <property type="entry name" value="Sig_transdc_resp-reg_receiver"/>
</dbReference>
<dbReference type="InterPro" id="IPR036641">
    <property type="entry name" value="HPT_dom_sf"/>
</dbReference>
<dbReference type="Gene3D" id="1.20.120.160">
    <property type="entry name" value="HPT domain"/>
    <property type="match status" value="1"/>
</dbReference>
<keyword evidence="6" id="KW-1185">Reference proteome</keyword>
<feature type="modified residue" description="Phosphohistidine" evidence="1">
    <location>
        <position position="191"/>
    </location>
</feature>
<reference evidence="5 6" key="1">
    <citation type="submission" date="2020-02" db="EMBL/GenBank/DDBJ databases">
        <authorList>
            <person name="Zheng R.K."/>
            <person name="Sun C.M."/>
        </authorList>
    </citation>
    <scope>NUCLEOTIDE SEQUENCE [LARGE SCALE GENOMIC DNA]</scope>
    <source>
        <strain evidence="6">zrk13</strain>
    </source>
</reference>
<dbReference type="Pfam" id="PF01627">
    <property type="entry name" value="Hpt"/>
    <property type="match status" value="1"/>
</dbReference>
<keyword evidence="1" id="KW-0597">Phosphoprotein</keyword>
<evidence type="ECO:0000259" key="3">
    <source>
        <dbReference type="PROSITE" id="PS50110"/>
    </source>
</evidence>
<evidence type="ECO:0000313" key="5">
    <source>
        <dbReference type="EMBL" id="QMS85333.1"/>
    </source>
</evidence>
<dbReference type="GO" id="GO:0000160">
    <property type="term" value="P:phosphorelay signal transduction system"/>
    <property type="evidence" value="ECO:0007669"/>
    <property type="project" value="InterPro"/>
</dbReference>
<evidence type="ECO:0000256" key="1">
    <source>
        <dbReference type="PROSITE-ProRule" id="PRU00110"/>
    </source>
</evidence>
<dbReference type="PROSITE" id="PS50894">
    <property type="entry name" value="HPT"/>
    <property type="match status" value="1"/>
</dbReference>
<dbReference type="Pfam" id="PF00072">
    <property type="entry name" value="Response_reg"/>
    <property type="match status" value="1"/>
</dbReference>
<comment type="caution">
    <text evidence="2">Lacks conserved residue(s) required for the propagation of feature annotation.</text>
</comment>
<organism evidence="5 6">
    <name type="scientific">Candidatus Xianfuyuplasma coldseepsis</name>
    <dbReference type="NCBI Taxonomy" id="2782163"/>
    <lineage>
        <taxon>Bacteria</taxon>
        <taxon>Bacillati</taxon>
        <taxon>Mycoplasmatota</taxon>
        <taxon>Mollicutes</taxon>
        <taxon>Candidatus Izemoplasmatales</taxon>
        <taxon>Candidatus Izemoplasmataceae</taxon>
        <taxon>Candidatus Xianfuyuplasma</taxon>
    </lineage>
</organism>
<accession>A0A7L7KRG8</accession>
<proteinExistence type="predicted"/>
<dbReference type="PROSITE" id="PS50110">
    <property type="entry name" value="RESPONSE_REGULATORY"/>
    <property type="match status" value="1"/>
</dbReference>
<protein>
    <submittedName>
        <fullName evidence="5">Response regulator</fullName>
    </submittedName>
</protein>
<evidence type="ECO:0000313" key="6">
    <source>
        <dbReference type="Proteomes" id="UP000514720"/>
    </source>
</evidence>
<sequence>MTRRMWNILIVDDNTINRKLLRHAFQKTDVEVTEARTGEEAIELVRDQEFDMIFISLNMTGMNGYETTTRIRSLYPRNIHIPIIATTTKEPSRIIEKVQRYHLNDIVRKPIQKTDIITLLKKYLSFTSEDDIYSIKKANIINIQEFEKFYQDEVLRKDILETIIEEKDKDLRDIERAFSSKNCETIYHKIHYLKGSFSYIKADKILRITQSILDFCKEQMIDEVLALEEPFTENYKQLQQEIEMYLQTM</sequence>
<feature type="domain" description="HPt" evidence="4">
    <location>
        <begin position="152"/>
        <end position="245"/>
    </location>
</feature>
<dbReference type="Gene3D" id="3.40.50.2300">
    <property type="match status" value="1"/>
</dbReference>
<dbReference type="PANTHER" id="PTHR43228">
    <property type="entry name" value="TWO-COMPONENT RESPONSE REGULATOR"/>
    <property type="match status" value="1"/>
</dbReference>
<dbReference type="SUPFAM" id="SSF52172">
    <property type="entry name" value="CheY-like"/>
    <property type="match status" value="1"/>
</dbReference>
<dbReference type="RefSeq" id="WP_258877126.1">
    <property type="nucleotide sequence ID" value="NZ_CP048914.1"/>
</dbReference>
<dbReference type="EMBL" id="CP048914">
    <property type="protein sequence ID" value="QMS85333.1"/>
    <property type="molecule type" value="Genomic_DNA"/>
</dbReference>